<comment type="caution">
    <text evidence="2">The sequence shown here is derived from an EMBL/GenBank/DDBJ whole genome shotgun (WGS) entry which is preliminary data.</text>
</comment>
<proteinExistence type="predicted"/>
<protein>
    <recommendedName>
        <fullName evidence="4">Cbb3-type cytochrome oxidase component FixQ</fullName>
    </recommendedName>
</protein>
<evidence type="ECO:0000313" key="2">
    <source>
        <dbReference type="EMBL" id="PWJ41008.1"/>
    </source>
</evidence>
<name>A0A315Z8M5_SEDFL</name>
<reference evidence="2 3" key="1">
    <citation type="submission" date="2018-03" db="EMBL/GenBank/DDBJ databases">
        <title>Genomic Encyclopedia of Archaeal and Bacterial Type Strains, Phase II (KMG-II): from individual species to whole genera.</title>
        <authorList>
            <person name="Goeker M."/>
        </authorList>
    </citation>
    <scope>NUCLEOTIDE SEQUENCE [LARGE SCALE GENOMIC DNA]</scope>
    <source>
        <strain evidence="2 3">DSM 28229</strain>
    </source>
</reference>
<evidence type="ECO:0000256" key="1">
    <source>
        <dbReference type="SAM" id="Phobius"/>
    </source>
</evidence>
<evidence type="ECO:0008006" key="4">
    <source>
        <dbReference type="Google" id="ProtNLM"/>
    </source>
</evidence>
<feature type="transmembrane region" description="Helical" evidence="1">
    <location>
        <begin position="14"/>
        <end position="35"/>
    </location>
</feature>
<organism evidence="2 3">
    <name type="scientific">Sediminitomix flava</name>
    <dbReference type="NCBI Taxonomy" id="379075"/>
    <lineage>
        <taxon>Bacteria</taxon>
        <taxon>Pseudomonadati</taxon>
        <taxon>Bacteroidota</taxon>
        <taxon>Cytophagia</taxon>
        <taxon>Cytophagales</taxon>
        <taxon>Flammeovirgaceae</taxon>
        <taxon>Sediminitomix</taxon>
    </lineage>
</organism>
<dbReference type="RefSeq" id="WP_109619967.1">
    <property type="nucleotide sequence ID" value="NZ_QGDO01000004.1"/>
</dbReference>
<keyword evidence="1" id="KW-1133">Transmembrane helix</keyword>
<dbReference type="OrthoDB" id="982086at2"/>
<keyword evidence="3" id="KW-1185">Reference proteome</keyword>
<keyword evidence="1" id="KW-0472">Membrane</keyword>
<evidence type="ECO:0000313" key="3">
    <source>
        <dbReference type="Proteomes" id="UP000245535"/>
    </source>
</evidence>
<dbReference type="AlphaFoldDB" id="A0A315Z8M5"/>
<keyword evidence="1" id="KW-0812">Transmembrane</keyword>
<gene>
    <name evidence="2" type="ORF">BC781_104274</name>
</gene>
<dbReference type="Proteomes" id="UP000245535">
    <property type="component" value="Unassembled WGS sequence"/>
</dbReference>
<dbReference type="EMBL" id="QGDO01000004">
    <property type="protein sequence ID" value="PWJ41008.1"/>
    <property type="molecule type" value="Genomic_DNA"/>
</dbReference>
<accession>A0A315Z8M5</accession>
<sequence>MYKDVLRSIEGVDIYPVIGIIIFFTFFLAWLFYVIKMKKESVDSYSMLPLDLEQDEQHEANNTNQI</sequence>